<keyword evidence="4" id="KW-0282">Flagellum</keyword>
<keyword evidence="1" id="KW-0678">Repressor</keyword>
<gene>
    <name evidence="4" type="ORF">QO001_004285</name>
</gene>
<proteinExistence type="predicted"/>
<evidence type="ECO:0000256" key="3">
    <source>
        <dbReference type="ARBA" id="ARBA00022884"/>
    </source>
</evidence>
<keyword evidence="3" id="KW-0694">RNA-binding</keyword>
<sequence>MGLRLTLKPFERLIINGAAIRNGDRPVSFLIENQCKFLRESEIMHESGADTGCKKLCVTLQVLYLAEVPAAAIELFYAQARDLLAMEPSYAPYLSKIQNEVEAEQYYKAVKLGRELIAYERNFLDPHSLKAHAI</sequence>
<dbReference type="Pfam" id="PF07378">
    <property type="entry name" value="FlbT"/>
    <property type="match status" value="1"/>
</dbReference>
<evidence type="ECO:0000256" key="1">
    <source>
        <dbReference type="ARBA" id="ARBA00022491"/>
    </source>
</evidence>
<dbReference type="GO" id="GO:1902209">
    <property type="term" value="P:negative regulation of bacterial-type flagellum assembly"/>
    <property type="evidence" value="ECO:0007669"/>
    <property type="project" value="InterPro"/>
</dbReference>
<reference evidence="4" key="1">
    <citation type="submission" date="2023-07" db="EMBL/GenBank/DDBJ databases">
        <title>Genomic Encyclopedia of Type Strains, Phase IV (KMG-IV): sequencing the most valuable type-strain genomes for metagenomic binning, comparative biology and taxonomic classification.</title>
        <authorList>
            <person name="Goeker M."/>
        </authorList>
    </citation>
    <scope>NUCLEOTIDE SEQUENCE</scope>
    <source>
        <strain evidence="4">DSM 19569</strain>
    </source>
</reference>
<name>A0AAJ1TXK6_9HYPH</name>
<dbReference type="InterPro" id="IPR009967">
    <property type="entry name" value="Flagellum_FlbT"/>
</dbReference>
<keyword evidence="4" id="KW-0966">Cell projection</keyword>
<dbReference type="Proteomes" id="UP001223420">
    <property type="component" value="Unassembled WGS sequence"/>
</dbReference>
<dbReference type="GO" id="GO:0048027">
    <property type="term" value="F:mRNA 5'-UTR binding"/>
    <property type="evidence" value="ECO:0007669"/>
    <property type="project" value="InterPro"/>
</dbReference>
<evidence type="ECO:0000256" key="2">
    <source>
        <dbReference type="ARBA" id="ARBA00022795"/>
    </source>
</evidence>
<dbReference type="GO" id="GO:0006402">
    <property type="term" value="P:mRNA catabolic process"/>
    <property type="evidence" value="ECO:0007669"/>
    <property type="project" value="InterPro"/>
</dbReference>
<dbReference type="AlphaFoldDB" id="A0AAJ1TXK6"/>
<dbReference type="GO" id="GO:0044781">
    <property type="term" value="P:bacterial-type flagellum organization"/>
    <property type="evidence" value="ECO:0007669"/>
    <property type="project" value="UniProtKB-KW"/>
</dbReference>
<accession>A0AAJ1TXK6</accession>
<evidence type="ECO:0000313" key="4">
    <source>
        <dbReference type="EMBL" id="MDQ0545342.1"/>
    </source>
</evidence>
<keyword evidence="4" id="KW-0969">Cilium</keyword>
<comment type="caution">
    <text evidence="4">The sequence shown here is derived from an EMBL/GenBank/DDBJ whole genome shotgun (WGS) entry which is preliminary data.</text>
</comment>
<dbReference type="EMBL" id="JAUSWL010000008">
    <property type="protein sequence ID" value="MDQ0545342.1"/>
    <property type="molecule type" value="Genomic_DNA"/>
</dbReference>
<keyword evidence="2" id="KW-1005">Bacterial flagellum biogenesis</keyword>
<dbReference type="RefSeq" id="WP_230367116.1">
    <property type="nucleotide sequence ID" value="NZ_JAJALK010000009.1"/>
</dbReference>
<evidence type="ECO:0000313" key="5">
    <source>
        <dbReference type="Proteomes" id="UP001223420"/>
    </source>
</evidence>
<protein>
    <submittedName>
        <fullName evidence="4">Flagellar protein FlbT</fullName>
    </submittedName>
</protein>
<organism evidence="4 5">
    <name type="scientific">Methylobacterium brachiatum</name>
    <dbReference type="NCBI Taxonomy" id="269660"/>
    <lineage>
        <taxon>Bacteria</taxon>
        <taxon>Pseudomonadati</taxon>
        <taxon>Pseudomonadota</taxon>
        <taxon>Alphaproteobacteria</taxon>
        <taxon>Hyphomicrobiales</taxon>
        <taxon>Methylobacteriaceae</taxon>
        <taxon>Methylobacterium</taxon>
    </lineage>
</organism>